<sequence length="468" mass="51871">MSSSDIDSPGPPQTTFHCSPRRPGESNRAFAQRARAHRNAARQQYVEEYYREREARLPSPQSYDREEQDRAEMVRRVEEDIFWDSKPPGAYWDSYEYPVQRAQRLGIPYSRPGLSLTDVEDNDDPDDPWESQSMRPEDREWRDALGIISNRSSPAPATLQEAATSGDEGRDELREVCSIPRGLIRSQRGVQKRKRELEEGHEIQGPTKRARAGAYAATSEAAATSGHKRKRTGQGDDREVQGPTKRARAGIHAATLETAAGTSKATATSGHKRKRGQQEEDRSHQARNTRSLSGSKRRRTDTTITTTAEEQLPAITEPGSKRKRVLNEPQTSQERAKRTKRTGPCKDARPPQTSTSSVPLGASPATATNGAGKKKRNSSATAGEKKSPRPTQVPRVTRAQRRLLSGEDAQLFQLGQSGEVDVQGRPRPGVSKDAAGKRRSARAATGTSTKLDLKKERRRNKRVGQGKT</sequence>
<dbReference type="Proteomes" id="UP000283895">
    <property type="component" value="Unassembled WGS sequence"/>
</dbReference>
<feature type="compositionally biased region" description="Low complexity" evidence="1">
    <location>
        <begin position="258"/>
        <end position="269"/>
    </location>
</feature>
<feature type="compositionally biased region" description="Low complexity" evidence="1">
    <location>
        <begin position="212"/>
        <end position="225"/>
    </location>
</feature>
<dbReference type="AlphaFoldDB" id="A0A423WES9"/>
<feature type="compositionally biased region" description="Acidic residues" evidence="1">
    <location>
        <begin position="118"/>
        <end position="129"/>
    </location>
</feature>
<dbReference type="OrthoDB" id="10672546at2759"/>
<evidence type="ECO:0000313" key="2">
    <source>
        <dbReference type="EMBL" id="ROW01939.1"/>
    </source>
</evidence>
<name>A0A423WES9_9PEZI</name>
<feature type="compositionally biased region" description="Basic residues" evidence="1">
    <location>
        <begin position="456"/>
        <end position="468"/>
    </location>
</feature>
<accession>A0A423WES9</accession>
<proteinExistence type="predicted"/>
<reference evidence="2 3" key="1">
    <citation type="submission" date="2015-09" db="EMBL/GenBank/DDBJ databases">
        <title>Host preference determinants of Valsa canker pathogens revealed by comparative genomics.</title>
        <authorList>
            <person name="Yin Z."/>
            <person name="Huang L."/>
        </authorList>
    </citation>
    <scope>NUCLEOTIDE SEQUENCE [LARGE SCALE GENOMIC DNA]</scope>
    <source>
        <strain evidence="2 3">03-1</strain>
    </source>
</reference>
<keyword evidence="3" id="KW-1185">Reference proteome</keyword>
<feature type="region of interest" description="Disordered" evidence="1">
    <location>
        <begin position="109"/>
        <end position="468"/>
    </location>
</feature>
<evidence type="ECO:0000256" key="1">
    <source>
        <dbReference type="SAM" id="MobiDB-lite"/>
    </source>
</evidence>
<feature type="region of interest" description="Disordered" evidence="1">
    <location>
        <begin position="1"/>
        <end position="38"/>
    </location>
</feature>
<gene>
    <name evidence="2" type="ORF">VMCG_05628</name>
</gene>
<protein>
    <submittedName>
        <fullName evidence="2">Uncharacterized protein</fullName>
    </submittedName>
</protein>
<evidence type="ECO:0000313" key="3">
    <source>
        <dbReference type="Proteomes" id="UP000283895"/>
    </source>
</evidence>
<dbReference type="EMBL" id="LKEA01000018">
    <property type="protein sequence ID" value="ROW01939.1"/>
    <property type="molecule type" value="Genomic_DNA"/>
</dbReference>
<comment type="caution">
    <text evidence="2">The sequence shown here is derived from an EMBL/GenBank/DDBJ whole genome shotgun (WGS) entry which is preliminary data.</text>
</comment>
<organism evidence="2 3">
    <name type="scientific">Cytospora schulzeri</name>
    <dbReference type="NCBI Taxonomy" id="448051"/>
    <lineage>
        <taxon>Eukaryota</taxon>
        <taxon>Fungi</taxon>
        <taxon>Dikarya</taxon>
        <taxon>Ascomycota</taxon>
        <taxon>Pezizomycotina</taxon>
        <taxon>Sordariomycetes</taxon>
        <taxon>Sordariomycetidae</taxon>
        <taxon>Diaporthales</taxon>
        <taxon>Cytosporaceae</taxon>
        <taxon>Cytospora</taxon>
    </lineage>
</organism>
<feature type="region of interest" description="Disordered" evidence="1">
    <location>
        <begin position="51"/>
        <end position="71"/>
    </location>
</feature>